<evidence type="ECO:0000256" key="1">
    <source>
        <dbReference type="SAM" id="Phobius"/>
    </source>
</evidence>
<dbReference type="InterPro" id="IPR008979">
    <property type="entry name" value="Galactose-bd-like_sf"/>
</dbReference>
<dbReference type="InterPro" id="IPR013783">
    <property type="entry name" value="Ig-like_fold"/>
</dbReference>
<dbReference type="SUPFAM" id="SSF49785">
    <property type="entry name" value="Galactose-binding domain-like"/>
    <property type="match status" value="2"/>
</dbReference>
<feature type="signal peptide" evidence="2">
    <location>
        <begin position="1"/>
        <end position="40"/>
    </location>
</feature>
<dbReference type="RefSeq" id="WP_012878297.1">
    <property type="nucleotide sequence ID" value="NC_013530.1"/>
</dbReference>
<dbReference type="KEGG" id="xce:Xcel_1525"/>
<sequence length="2235" mass="239139">MTSKRHARKRKLTAAIRRAAGAATAVALALGGLIVTEAAAETSGTEPSGVVWSLDFEGSTINNTDGQYTLNDPSGWITSGNPILAIVNDPEAPQSNVLQIEGDFDYTGIQSPQDGLEEGTTYQFSMRVRLAEDRDALLEARFVAKPCYEWVGNTALRADKWTTIRGAWTAAATHADCTSRDYQVYLGFGNGKDGVEDPFSVLVDDIVVREIKPTIDVSDEDDNKFVPGDKVTLSGTDLGAGEIVALSFEQGGEVIEGGSVSVGTLTDAEGTFSDDNVVLPTNVTPGPLTVIARTGDAEAEETLEIAEPAINALGEVARKTTFTVQGGGFIPGSHVDVTAPSVSSVRVHADDEGNIDATLTAPVFPTDALVITATGAGSPPITAISEPVRVIGNFDDGPSLDIVDDYDVVPGDVVTAYGTGFEPYQDVQLSVVHTTNYFQTITVTPGADGTFAYPHMTFPNYWEPGVEMTVNATQAKSTLNASTAVPLATPAVQAAPATVAVGDTIAITGSGFRANVDLQVWMAGQSWHLLADEEGRFEVITTVPQTLGTLTITSNQWGPVPNTTVQVVGATAPIITASAATVIPGNELNINGKNFASNELVTFKFEPSANPGQAPTTLSDGSFESAKVVVPEGAQPGTLTITATGQESRRVATTTVEIMAAPKVYTPELKVPDVMTVTAGVLFAITGSDFPPRANVTLEFVDGAEVVGSTSVRTDSKGRFTEQIAVPYGTPTEGTYPITIRAVGYTNEAASTSVEVIPPQNAAGTISIEMPGELDETVKPGTRVTVNWEYLTPGHLSVTMLTADPDPAVVLGSSLLVVGASGQGSGTVAIPDDVLTGETVEWEVTITASQGGTSKETRVTIKNDFDGYRDAYDIATGLVTLRTNQAFAGLSVPWSQLDHLITSNDFIDAGKGKDATQAISDQVEAQLRDAVRTVMESILEARLGDANKVLAAYAEAAAKDPTMTAVLAGAARDLVDSEVSDTSSALERIPAKIIPDWRVLQFFDFEVDSWNDGVPSYYADKLDRVQDPRNTGEYVGKISTENNWEGFDLDPGMANPGETCQYEADVMYEGPGSELDIRFLAKHNGNQYTWIGNKSVRQGEDWVHLNGQWTLPAGGAEFIRLVPGKAGDDTDAHTFYADNIKVSCYTEVIEAPEQVTDHATLLARDAALRDAIQALWDALAVTSASQKPWSPPSGLEPGWVYNNGSIFTDGSIARWIGGNLYIRGDSSELEGGTVVINDLDQNKTPRDIDDGKEHIEWSGFNYGQVTIGSHIDNGPNGLALAVCGNSHYIADPSIKGFRVDQQDQHHDGINFYEIYCDTDAVDTKFKEIMTLSTSLGARSYATGAIGGTVRPERNATLDGAGTLTLSAGVEHLDGDGLYVFTVNGVDLAGVTKLVIEGLQTSDPAKSGRILSMKPAVINVLGEVPIEWNIEEIYLADDKLGYEQIFANGNNAWHQDLGIVAGALMWNFPEAQDNRGPKTTAPVPNRDELSIALLGSGDPGKELLPGGLSPSVTIRTDGLGLNFLGSLLIPYGSLKTVNVSLNGRQYVGGDWLMDDIYEWVDEETSGCPIYFQEGGFPDARNNVCTNRDGVTKRSLLGHAEGHNYPWWFSPVTAGASGGITITKEVLGNSLNDALRDTQPEDMYAVGELRCMHVENVARFGLNVNDDEWWDGHEDSLKVNATWWVKAGTEGITLPDVPYGALCTITERPGMHTSTGEHEKIENGMYGFFRESAGKRTGIGGGLGFANAPDFSPVALNEHWAWAIPTYSYDDASRPVFVTSDGPTASFLLTANTSNSEATITNTVTEVGSASIRKLFDKSGLELAQPTEVKFRWTAAIDGYVKDGSGALELVPGSATGDLEVNVNDDAEPTNIQVCTDGDGTNCQQLWFPHGTEITWDEVDSPFKIGTVWYQWHATFAPARTIVTGRSTVDVTVTNTAVKVPLSFSLQKVVKGTGTNLVPKNGEFTVSYEAWIGDVRINNCAMLDNSCEDKLTVRTNGTIVTSAVYPEGTYIVLKENPAPTNWGVTWGDPEFSDNKFHLRAENAPATITLTNTAIAPAVFSVYKALSAFDRQALSTSPTTESFTLTYQVNNNWTSTFTVTSNYGNDSASRKFTDVKVGDVVTVWEETGPLKDTQWKEDLVKITFWQGNKQLESCEERGFATSTCADNAFTVTAENSNLVSVRVTNASQAEPAAPVMPMTGGQVLAWLGVVTSLVVASYLNFRRTRTGRRTAPQGGAMR</sequence>
<dbReference type="STRING" id="446471.Xcel_1525"/>
<evidence type="ECO:0000313" key="4">
    <source>
        <dbReference type="EMBL" id="ACZ30555.1"/>
    </source>
</evidence>
<reference evidence="5" key="1">
    <citation type="submission" date="2009-11" db="EMBL/GenBank/DDBJ databases">
        <title>The complete chromosome of Xylanimonas cellulosilytica DSM 15894.</title>
        <authorList>
            <consortium name="US DOE Joint Genome Institute (JGI-PGF)"/>
            <person name="Lucas S."/>
            <person name="Copeland A."/>
            <person name="Lapidus A."/>
            <person name="Glavina del Rio T."/>
            <person name="Dalin E."/>
            <person name="Tice H."/>
            <person name="Bruce D."/>
            <person name="Goodwin L."/>
            <person name="Pitluck S."/>
            <person name="Kyrpides N."/>
            <person name="Mavromatis K."/>
            <person name="Ivanova N."/>
            <person name="Mikhailova N."/>
            <person name="Foster B."/>
            <person name="Clum A."/>
            <person name="Brettin T."/>
            <person name="Detter J.C."/>
            <person name="Han C."/>
            <person name="Larimer F."/>
            <person name="Land M."/>
            <person name="Hauser L."/>
            <person name="Markowitz V."/>
            <person name="Cheng J.F."/>
            <person name="Hugenholtz P."/>
            <person name="Woyke T."/>
            <person name="Wu D."/>
            <person name="Gehrich-Schroeter G."/>
            <person name="Schneider S."/>
            <person name="Pukall S.R."/>
            <person name="Klenk H.P."/>
            <person name="Eisen J.A."/>
        </authorList>
    </citation>
    <scope>NUCLEOTIDE SEQUENCE [LARGE SCALE GENOMIC DNA]</scope>
    <source>
        <strain evidence="5">DSM 15894 / CECT 5975 / LMG 20990 / XIL07</strain>
    </source>
</reference>
<keyword evidence="1" id="KW-0812">Transmembrane</keyword>
<dbReference type="CAZy" id="CBM22">
    <property type="family name" value="Carbohydrate-Binding Module Family 22"/>
</dbReference>
<feature type="domain" description="DUF5979" evidence="3">
    <location>
        <begin position="1942"/>
        <end position="2050"/>
    </location>
</feature>
<gene>
    <name evidence="4" type="ordered locus">Xcel_1525</name>
</gene>
<protein>
    <recommendedName>
        <fullName evidence="3">DUF5979 domain-containing protein</fullName>
    </recommendedName>
</protein>
<evidence type="ECO:0000256" key="2">
    <source>
        <dbReference type="SAM" id="SignalP"/>
    </source>
</evidence>
<dbReference type="EMBL" id="CP001821">
    <property type="protein sequence ID" value="ACZ30555.1"/>
    <property type="molecule type" value="Genomic_DNA"/>
</dbReference>
<organism evidence="4 5">
    <name type="scientific">Xylanimonas cellulosilytica (strain DSM 15894 / JCM 12276 / CECT 5975 / KCTC 9989 / LMG 20990 / NBRC 107835 / XIL07)</name>
    <dbReference type="NCBI Taxonomy" id="446471"/>
    <lineage>
        <taxon>Bacteria</taxon>
        <taxon>Bacillati</taxon>
        <taxon>Actinomycetota</taxon>
        <taxon>Actinomycetes</taxon>
        <taxon>Micrococcales</taxon>
        <taxon>Promicromonosporaceae</taxon>
        <taxon>Xylanimonas</taxon>
    </lineage>
</organism>
<dbReference type="HOGENOM" id="CLU_230826_0_0_11"/>
<keyword evidence="1" id="KW-0472">Membrane</keyword>
<keyword evidence="5" id="KW-1185">Reference proteome</keyword>
<name>D1BS63_XYLCX</name>
<evidence type="ECO:0000259" key="3">
    <source>
        <dbReference type="Pfam" id="PF19407"/>
    </source>
</evidence>
<dbReference type="GO" id="GO:0005975">
    <property type="term" value="P:carbohydrate metabolic process"/>
    <property type="evidence" value="ECO:0007669"/>
    <property type="project" value="UniProtKB-ARBA"/>
</dbReference>
<keyword evidence="1" id="KW-1133">Transmembrane helix</keyword>
<keyword evidence="2" id="KW-0732">Signal</keyword>
<reference evidence="4 5" key="2">
    <citation type="journal article" date="2010" name="Stand. Genomic Sci.">
        <title>Complete genome sequence of Xylanimonas cellulosilytica type strain (XIL07).</title>
        <authorList>
            <person name="Foster B."/>
            <person name="Pukall R."/>
            <person name="Abt B."/>
            <person name="Nolan M."/>
            <person name="Glavina Del Rio T."/>
            <person name="Chen F."/>
            <person name="Lucas S."/>
            <person name="Tice H."/>
            <person name="Pitluck S."/>
            <person name="Cheng J.-F."/>
            <person name="Chertkov O."/>
            <person name="Brettin T."/>
            <person name="Han C."/>
            <person name="Detter J.C."/>
            <person name="Bruce D."/>
            <person name="Goodwin L."/>
            <person name="Ivanova N."/>
            <person name="Mavromatis K."/>
            <person name="Pati A."/>
            <person name="Mikhailova N."/>
            <person name="Chen A."/>
            <person name="Palaniappan K."/>
            <person name="Land M."/>
            <person name="Hauser L."/>
            <person name="Chang Y.-J."/>
            <person name="Jeffries C.D."/>
            <person name="Chain P."/>
            <person name="Rohde M."/>
            <person name="Goeker M."/>
            <person name="Bristow J."/>
            <person name="Eisen J.A."/>
            <person name="Markowitz V."/>
            <person name="Hugenholtz P."/>
            <person name="Kyrpides N.C."/>
            <person name="Klenk H.-P."/>
            <person name="Lapidus A."/>
        </authorList>
    </citation>
    <scope>NUCLEOTIDE SEQUENCE [LARGE SCALE GENOMIC DNA]</scope>
    <source>
        <strain evidence="5">DSM 15894 / CECT 5975 / LMG 20990 / XIL07</strain>
    </source>
</reference>
<dbReference type="Gene3D" id="2.60.120.260">
    <property type="entry name" value="Galactose-binding domain-like"/>
    <property type="match status" value="2"/>
</dbReference>
<dbReference type="Proteomes" id="UP000002255">
    <property type="component" value="Chromosome"/>
</dbReference>
<feature type="transmembrane region" description="Helical" evidence="1">
    <location>
        <begin position="2200"/>
        <end position="2218"/>
    </location>
</feature>
<proteinExistence type="predicted"/>
<dbReference type="eggNOG" id="COG3693">
    <property type="taxonomic scope" value="Bacteria"/>
</dbReference>
<dbReference type="InterPro" id="IPR046022">
    <property type="entry name" value="DUF5979"/>
</dbReference>
<feature type="chain" id="PRO_5038965551" description="DUF5979 domain-containing protein" evidence="2">
    <location>
        <begin position="41"/>
        <end position="2235"/>
    </location>
</feature>
<dbReference type="Pfam" id="PF19407">
    <property type="entry name" value="DUF5979"/>
    <property type="match status" value="1"/>
</dbReference>
<accession>D1BS63</accession>
<evidence type="ECO:0000313" key="5">
    <source>
        <dbReference type="Proteomes" id="UP000002255"/>
    </source>
</evidence>
<dbReference type="Gene3D" id="2.60.40.10">
    <property type="entry name" value="Immunoglobulins"/>
    <property type="match status" value="1"/>
</dbReference>